<evidence type="ECO:0000313" key="5">
    <source>
        <dbReference type="EMBL" id="OQP68287.1"/>
    </source>
</evidence>
<proteinExistence type="predicted"/>
<name>A0A1V9GCM5_9BACT</name>
<dbReference type="EMBL" id="LWBP01000001">
    <property type="protein sequence ID" value="OQP68287.1"/>
    <property type="molecule type" value="Genomic_DNA"/>
</dbReference>
<dbReference type="InterPro" id="IPR009057">
    <property type="entry name" value="Homeodomain-like_sf"/>
</dbReference>
<dbReference type="PANTHER" id="PTHR43280:SF32">
    <property type="entry name" value="TRANSCRIPTIONAL REGULATORY PROTEIN"/>
    <property type="match status" value="1"/>
</dbReference>
<comment type="caution">
    <text evidence="5">The sequence shown here is derived from an EMBL/GenBank/DDBJ whole genome shotgun (WGS) entry which is preliminary data.</text>
</comment>
<dbReference type="Gene3D" id="1.10.10.60">
    <property type="entry name" value="Homeodomain-like"/>
    <property type="match status" value="2"/>
</dbReference>
<dbReference type="OrthoDB" id="2600165at2"/>
<dbReference type="PRINTS" id="PR00032">
    <property type="entry name" value="HTHARAC"/>
</dbReference>
<reference evidence="6" key="1">
    <citation type="submission" date="2016-04" db="EMBL/GenBank/DDBJ databases">
        <authorList>
            <person name="Chen L."/>
            <person name="Zhuang W."/>
            <person name="Wang G."/>
        </authorList>
    </citation>
    <scope>NUCLEOTIDE SEQUENCE [LARGE SCALE GENOMIC DNA]</scope>
    <source>
        <strain evidence="6">208</strain>
    </source>
</reference>
<sequence length="296" mass="34365">MLHYKTPADLHRIAGWPLPENPLISVVDCVENCPLNGQEFTTDCYLIGFKKLKAGVILYGRTQYDHTSGSMIFVKPRQIVQMTNLEFEEAGFMIWIHEDYFNGHELHKVIQKYGFFEYETDEALHLSPKEETIIWELYQKVKTENNNNPDEYSREIILSHIASILMYSQRFYKRQFINRMDLSGKTVTKFNEALRSYFEAGHLHTKGLPTVQDLAGQLYMSPRYLSDLLKQETGKTAMDLIHIALITEAKNQIKISGQSIAEIAYGLGFENTSYFTRLFKKQVGMRPLEFKKHAMN</sequence>
<feature type="domain" description="HTH araC/xylS-type" evidence="4">
    <location>
        <begin position="192"/>
        <end position="293"/>
    </location>
</feature>
<accession>A0A1V9GCM5</accession>
<dbReference type="AlphaFoldDB" id="A0A1V9GCM5"/>
<dbReference type="SUPFAM" id="SSF46689">
    <property type="entry name" value="Homeodomain-like"/>
    <property type="match status" value="1"/>
</dbReference>
<evidence type="ECO:0000256" key="1">
    <source>
        <dbReference type="ARBA" id="ARBA00023015"/>
    </source>
</evidence>
<dbReference type="GO" id="GO:0003700">
    <property type="term" value="F:DNA-binding transcription factor activity"/>
    <property type="evidence" value="ECO:0007669"/>
    <property type="project" value="InterPro"/>
</dbReference>
<dbReference type="InterPro" id="IPR020449">
    <property type="entry name" value="Tscrpt_reg_AraC-type_HTH"/>
</dbReference>
<keyword evidence="1" id="KW-0805">Transcription regulation</keyword>
<evidence type="ECO:0000256" key="2">
    <source>
        <dbReference type="ARBA" id="ARBA00023125"/>
    </source>
</evidence>
<dbReference type="Proteomes" id="UP000192276">
    <property type="component" value="Unassembled WGS sequence"/>
</dbReference>
<evidence type="ECO:0000259" key="4">
    <source>
        <dbReference type="PROSITE" id="PS01124"/>
    </source>
</evidence>
<gene>
    <name evidence="5" type="ORF">A4R26_00300</name>
</gene>
<dbReference type="PANTHER" id="PTHR43280">
    <property type="entry name" value="ARAC-FAMILY TRANSCRIPTIONAL REGULATOR"/>
    <property type="match status" value="1"/>
</dbReference>
<evidence type="ECO:0000256" key="3">
    <source>
        <dbReference type="ARBA" id="ARBA00023163"/>
    </source>
</evidence>
<dbReference type="SMART" id="SM00342">
    <property type="entry name" value="HTH_ARAC"/>
    <property type="match status" value="1"/>
</dbReference>
<dbReference type="GO" id="GO:0043565">
    <property type="term" value="F:sequence-specific DNA binding"/>
    <property type="evidence" value="ECO:0007669"/>
    <property type="project" value="InterPro"/>
</dbReference>
<dbReference type="STRING" id="550983.A4R26_00300"/>
<keyword evidence="6" id="KW-1185">Reference proteome</keyword>
<keyword evidence="3" id="KW-0804">Transcription</keyword>
<evidence type="ECO:0000313" key="6">
    <source>
        <dbReference type="Proteomes" id="UP000192276"/>
    </source>
</evidence>
<dbReference type="RefSeq" id="WP_081158467.1">
    <property type="nucleotide sequence ID" value="NZ_LWBP01000001.1"/>
</dbReference>
<organism evidence="5 6">
    <name type="scientific">Niastella populi</name>
    <dbReference type="NCBI Taxonomy" id="550983"/>
    <lineage>
        <taxon>Bacteria</taxon>
        <taxon>Pseudomonadati</taxon>
        <taxon>Bacteroidota</taxon>
        <taxon>Chitinophagia</taxon>
        <taxon>Chitinophagales</taxon>
        <taxon>Chitinophagaceae</taxon>
        <taxon>Niastella</taxon>
    </lineage>
</organism>
<dbReference type="Pfam" id="PF12833">
    <property type="entry name" value="HTH_18"/>
    <property type="match status" value="1"/>
</dbReference>
<protein>
    <submittedName>
        <fullName evidence="5">AraC family transcriptional regulator</fullName>
    </submittedName>
</protein>
<keyword evidence="2" id="KW-0238">DNA-binding</keyword>
<dbReference type="PROSITE" id="PS01124">
    <property type="entry name" value="HTH_ARAC_FAMILY_2"/>
    <property type="match status" value="1"/>
</dbReference>
<dbReference type="InterPro" id="IPR018060">
    <property type="entry name" value="HTH_AraC"/>
</dbReference>